<dbReference type="InterPro" id="IPR011437">
    <property type="entry name" value="DUF1540"/>
</dbReference>
<organism evidence="2 3">
    <name type="scientific">Hathewaya proteolytica DSM 3090</name>
    <dbReference type="NCBI Taxonomy" id="1121331"/>
    <lineage>
        <taxon>Bacteria</taxon>
        <taxon>Bacillati</taxon>
        <taxon>Bacillota</taxon>
        <taxon>Clostridia</taxon>
        <taxon>Eubacteriales</taxon>
        <taxon>Clostridiaceae</taxon>
        <taxon>Hathewaya</taxon>
    </lineage>
</organism>
<proteinExistence type="predicted"/>
<name>A0A1M6KJK5_9CLOT</name>
<feature type="domain" description="DUF1540" evidence="1">
    <location>
        <begin position="5"/>
        <end position="40"/>
    </location>
</feature>
<dbReference type="Proteomes" id="UP000183952">
    <property type="component" value="Unassembled WGS sequence"/>
</dbReference>
<sequence>MPKLSCGVFNCAYNDSNLCSLNSIKVSGGETKSNTCCSSFAESNGVTNCVSGFASPDTDIHCEAHDCIHNENCACHADNVDVSSLGSANNCIDTKCNSFTQK</sequence>
<dbReference type="AlphaFoldDB" id="A0A1M6KJK5"/>
<evidence type="ECO:0000259" key="1">
    <source>
        <dbReference type="Pfam" id="PF07561"/>
    </source>
</evidence>
<keyword evidence="3" id="KW-1185">Reference proteome</keyword>
<reference evidence="2 3" key="1">
    <citation type="submission" date="2016-11" db="EMBL/GenBank/DDBJ databases">
        <authorList>
            <person name="Jaros S."/>
            <person name="Januszkiewicz K."/>
            <person name="Wedrychowicz H."/>
        </authorList>
    </citation>
    <scope>NUCLEOTIDE SEQUENCE [LARGE SCALE GENOMIC DNA]</scope>
    <source>
        <strain evidence="2 3">DSM 3090</strain>
    </source>
</reference>
<feature type="domain" description="DUF1540" evidence="1">
    <location>
        <begin position="60"/>
        <end position="99"/>
    </location>
</feature>
<protein>
    <recommendedName>
        <fullName evidence="1">DUF1540 domain-containing protein</fullName>
    </recommendedName>
</protein>
<evidence type="ECO:0000313" key="3">
    <source>
        <dbReference type="Proteomes" id="UP000183952"/>
    </source>
</evidence>
<dbReference type="OrthoDB" id="9792226at2"/>
<gene>
    <name evidence="2" type="ORF">SAMN02745248_00494</name>
</gene>
<evidence type="ECO:0000313" key="2">
    <source>
        <dbReference type="EMBL" id="SHJ59148.1"/>
    </source>
</evidence>
<dbReference type="EMBL" id="FRAD01000004">
    <property type="protein sequence ID" value="SHJ59148.1"/>
    <property type="molecule type" value="Genomic_DNA"/>
</dbReference>
<accession>A0A1M6KJK5</accession>
<dbReference type="RefSeq" id="WP_072901924.1">
    <property type="nucleotide sequence ID" value="NZ_FRAD01000004.1"/>
</dbReference>
<dbReference type="Pfam" id="PF07561">
    <property type="entry name" value="DUF1540"/>
    <property type="match status" value="2"/>
</dbReference>